<evidence type="ECO:0000256" key="6">
    <source>
        <dbReference type="ARBA" id="ARBA00023080"/>
    </source>
</evidence>
<reference evidence="9 10" key="1">
    <citation type="journal article" date="2018" name="Evol. Lett.">
        <title>Horizontal gene cluster transfer increased hallucinogenic mushroom diversity.</title>
        <authorList>
            <person name="Reynolds H.T."/>
            <person name="Vijayakumar V."/>
            <person name="Gluck-Thaler E."/>
            <person name="Korotkin H.B."/>
            <person name="Matheny P.B."/>
            <person name="Slot J.C."/>
        </authorList>
    </citation>
    <scope>NUCLEOTIDE SEQUENCE [LARGE SCALE GENOMIC DNA]</scope>
    <source>
        <strain evidence="9 10">SRW20</strain>
    </source>
</reference>
<dbReference type="GO" id="GO:0004000">
    <property type="term" value="F:adenosine deaminase activity"/>
    <property type="evidence" value="ECO:0007669"/>
    <property type="project" value="TreeGrafter"/>
</dbReference>
<comment type="catalytic activity">
    <reaction evidence="7">
        <text>N(6)-methyl-AMP + H2O + H(+) = IMP + methylamine</text>
        <dbReference type="Rhea" id="RHEA:16001"/>
        <dbReference type="ChEBI" id="CHEBI:15377"/>
        <dbReference type="ChEBI" id="CHEBI:15378"/>
        <dbReference type="ChEBI" id="CHEBI:58053"/>
        <dbReference type="ChEBI" id="CHEBI:59338"/>
        <dbReference type="ChEBI" id="CHEBI:144842"/>
    </reaction>
    <physiologicalReaction direction="left-to-right" evidence="7">
        <dbReference type="Rhea" id="RHEA:16002"/>
    </physiologicalReaction>
</comment>
<organism evidence="9 10">
    <name type="scientific">Gymnopilus dilepis</name>
    <dbReference type="NCBI Taxonomy" id="231916"/>
    <lineage>
        <taxon>Eukaryota</taxon>
        <taxon>Fungi</taxon>
        <taxon>Dikarya</taxon>
        <taxon>Basidiomycota</taxon>
        <taxon>Agaricomycotina</taxon>
        <taxon>Agaricomycetes</taxon>
        <taxon>Agaricomycetidae</taxon>
        <taxon>Agaricales</taxon>
        <taxon>Agaricineae</taxon>
        <taxon>Hymenogastraceae</taxon>
        <taxon>Gymnopilus</taxon>
    </lineage>
</organism>
<comment type="caution">
    <text evidence="9">The sequence shown here is derived from an EMBL/GenBank/DDBJ whole genome shotgun (WGS) entry which is preliminary data.</text>
</comment>
<keyword evidence="3" id="KW-0479">Metal-binding</keyword>
<sequence>MVIGGPAAAALGTLSPEEILFLRSLPKAELHAHLNGSIPISVLQELASEYLASRAASGSSSSSISDESLVAGIEKLKQGPVLEEIMDFFSLFPAIYALTSTPEALKRATRAVLSTFLDGDLPECNHLELRTTPRQTTAMDREQYLLAVLEEVELYDPDKVGLIVSVDRRMGDDVLGECVRIACKLRSEGRRVIGLDLCGDPTAGQVETFAPYFAEAKKAGLGLTVHIAETIHNSSEETMKLLSYNPDRLGHATFLDEEAVEVVLDKRMCIEICLTSNLLCKTVSTLESHHILQYLKADHPVSICTDDILPFRTSLLAEYALLLAKPPYGLGLSQDQVRKMGEMSLHARFK</sequence>
<keyword evidence="10" id="KW-1185">Reference proteome</keyword>
<dbReference type="GO" id="GO:0046103">
    <property type="term" value="P:inosine biosynthetic process"/>
    <property type="evidence" value="ECO:0007669"/>
    <property type="project" value="TreeGrafter"/>
</dbReference>
<protein>
    <recommendedName>
        <fullName evidence="8">Adenosine deaminase domain-containing protein</fullName>
    </recommendedName>
</protein>
<dbReference type="FunCoup" id="A0A409YAV0">
    <property type="interactions" value="155"/>
</dbReference>
<dbReference type="AlphaFoldDB" id="A0A409YAV0"/>
<evidence type="ECO:0000256" key="1">
    <source>
        <dbReference type="ARBA" id="ARBA00001947"/>
    </source>
</evidence>
<evidence type="ECO:0000259" key="8">
    <source>
        <dbReference type="Pfam" id="PF00962"/>
    </source>
</evidence>
<evidence type="ECO:0000256" key="3">
    <source>
        <dbReference type="ARBA" id="ARBA00022723"/>
    </source>
</evidence>
<dbReference type="Gene3D" id="3.20.20.140">
    <property type="entry name" value="Metal-dependent hydrolases"/>
    <property type="match status" value="1"/>
</dbReference>
<dbReference type="OrthoDB" id="272271at2759"/>
<comment type="similarity">
    <text evidence="2">Belongs to the metallo-dependent hydrolases superfamily. Adenosine and AMP deaminases family.</text>
</comment>
<evidence type="ECO:0000313" key="10">
    <source>
        <dbReference type="Proteomes" id="UP000284706"/>
    </source>
</evidence>
<name>A0A409YAV0_9AGAR</name>
<dbReference type="SUPFAM" id="SSF51556">
    <property type="entry name" value="Metallo-dependent hydrolases"/>
    <property type="match status" value="1"/>
</dbReference>
<gene>
    <name evidence="9" type="ORF">CVT26_008907</name>
</gene>
<dbReference type="PANTHER" id="PTHR11409:SF42">
    <property type="entry name" value="ADENOSINE DEAMINASE-LIKE PROTEIN"/>
    <property type="match status" value="1"/>
</dbReference>
<dbReference type="InterPro" id="IPR032466">
    <property type="entry name" value="Metal_Hydrolase"/>
</dbReference>
<keyword evidence="4" id="KW-0378">Hydrolase</keyword>
<accession>A0A409YAV0</accession>
<dbReference type="GO" id="GO:0009117">
    <property type="term" value="P:nucleotide metabolic process"/>
    <property type="evidence" value="ECO:0007669"/>
    <property type="project" value="UniProtKB-KW"/>
</dbReference>
<dbReference type="Pfam" id="PF00962">
    <property type="entry name" value="A_deaminase"/>
    <property type="match status" value="1"/>
</dbReference>
<dbReference type="GO" id="GO:0046872">
    <property type="term" value="F:metal ion binding"/>
    <property type="evidence" value="ECO:0007669"/>
    <property type="project" value="UniProtKB-KW"/>
</dbReference>
<dbReference type="InParanoid" id="A0A409YAV0"/>
<proteinExistence type="inferred from homology"/>
<evidence type="ECO:0000256" key="4">
    <source>
        <dbReference type="ARBA" id="ARBA00022801"/>
    </source>
</evidence>
<dbReference type="GO" id="GO:0006154">
    <property type="term" value="P:adenosine catabolic process"/>
    <property type="evidence" value="ECO:0007669"/>
    <property type="project" value="TreeGrafter"/>
</dbReference>
<evidence type="ECO:0000256" key="5">
    <source>
        <dbReference type="ARBA" id="ARBA00022833"/>
    </source>
</evidence>
<comment type="cofactor">
    <cofactor evidence="1">
        <name>Zn(2+)</name>
        <dbReference type="ChEBI" id="CHEBI:29105"/>
    </cofactor>
</comment>
<dbReference type="EMBL" id="NHYE01001028">
    <property type="protein sequence ID" value="PPR00127.1"/>
    <property type="molecule type" value="Genomic_DNA"/>
</dbReference>
<evidence type="ECO:0000256" key="2">
    <source>
        <dbReference type="ARBA" id="ARBA00006676"/>
    </source>
</evidence>
<dbReference type="STRING" id="231916.A0A409YAV0"/>
<feature type="domain" description="Adenosine deaminase" evidence="8">
    <location>
        <begin position="26"/>
        <end position="325"/>
    </location>
</feature>
<keyword evidence="5" id="KW-0862">Zinc</keyword>
<dbReference type="Proteomes" id="UP000284706">
    <property type="component" value="Unassembled WGS sequence"/>
</dbReference>
<dbReference type="InterPro" id="IPR006330">
    <property type="entry name" value="Ado/ade_deaminase"/>
</dbReference>
<evidence type="ECO:0000313" key="9">
    <source>
        <dbReference type="EMBL" id="PPR00127.1"/>
    </source>
</evidence>
<evidence type="ECO:0000256" key="7">
    <source>
        <dbReference type="ARBA" id="ARBA00048787"/>
    </source>
</evidence>
<dbReference type="PANTHER" id="PTHR11409">
    <property type="entry name" value="ADENOSINE DEAMINASE"/>
    <property type="match status" value="1"/>
</dbReference>
<dbReference type="InterPro" id="IPR001365">
    <property type="entry name" value="A_deaminase_dom"/>
</dbReference>
<keyword evidence="6" id="KW-0546">Nucleotide metabolism</keyword>